<feature type="domain" description="RING-type" evidence="3">
    <location>
        <begin position="80"/>
        <end position="130"/>
    </location>
</feature>
<dbReference type="GO" id="GO:0016567">
    <property type="term" value="P:protein ubiquitination"/>
    <property type="evidence" value="ECO:0007669"/>
    <property type="project" value="UniProtKB-UniPathway"/>
</dbReference>
<dbReference type="GO" id="GO:0008270">
    <property type="term" value="F:zinc ion binding"/>
    <property type="evidence" value="ECO:0007669"/>
    <property type="project" value="UniProtKB-KW"/>
</dbReference>
<keyword evidence="1" id="KW-0479">Metal-binding</keyword>
<dbReference type="SUPFAM" id="SSF57850">
    <property type="entry name" value="RING/U-box"/>
    <property type="match status" value="1"/>
</dbReference>
<keyword evidence="1" id="KW-0862">Zinc</keyword>
<dbReference type="InterPro" id="IPR001841">
    <property type="entry name" value="Znf_RING"/>
</dbReference>
<evidence type="ECO:0000313" key="5">
    <source>
        <dbReference type="RefSeq" id="XP_009771663.1"/>
    </source>
</evidence>
<sequence>MPNLIAVFFVVFIILVVLLYFYELITHSGLNNGVTQQRELAPGAESGRYVTTERARAINKSGVEVVIDIPDEIKGTNSDCCICLGEFDEQEDDDDDMSEVILVACCHRFHAACITPWLLVPENETCPFCRTYVTALVHMVELEDLIKTNNYYTYI</sequence>
<dbReference type="InterPro" id="IPR013083">
    <property type="entry name" value="Znf_RING/FYVE/PHD"/>
</dbReference>
<organism evidence="4 5">
    <name type="scientific">Nicotiana sylvestris</name>
    <name type="common">Wood tobacco</name>
    <name type="synonym">South American tobacco</name>
    <dbReference type="NCBI Taxonomy" id="4096"/>
    <lineage>
        <taxon>Eukaryota</taxon>
        <taxon>Viridiplantae</taxon>
        <taxon>Streptophyta</taxon>
        <taxon>Embryophyta</taxon>
        <taxon>Tracheophyta</taxon>
        <taxon>Spermatophyta</taxon>
        <taxon>Magnoliopsida</taxon>
        <taxon>eudicotyledons</taxon>
        <taxon>Gunneridae</taxon>
        <taxon>Pentapetalae</taxon>
        <taxon>asterids</taxon>
        <taxon>lamiids</taxon>
        <taxon>Solanales</taxon>
        <taxon>Solanaceae</taxon>
        <taxon>Nicotianoideae</taxon>
        <taxon>Nicotianeae</taxon>
        <taxon>Nicotiana</taxon>
    </lineage>
</organism>
<keyword evidence="2" id="KW-1133">Transmembrane helix</keyword>
<dbReference type="Gene3D" id="3.30.40.10">
    <property type="entry name" value="Zinc/RING finger domain, C3HC4 (zinc finger)"/>
    <property type="match status" value="1"/>
</dbReference>
<dbReference type="RefSeq" id="XP_009771663.1">
    <property type="nucleotide sequence ID" value="XM_009773361.1"/>
</dbReference>
<protein>
    <submittedName>
        <fullName evidence="5">E3 ubiquitin-protein ligase Os03g0188200-like</fullName>
    </submittedName>
</protein>
<keyword evidence="1" id="KW-0863">Zinc-finger</keyword>
<keyword evidence="2" id="KW-0812">Transmembrane</keyword>
<dbReference type="PANTHER" id="PTHR45676">
    <property type="entry name" value="RING-H2 FINGER PROTEIN ATL51-RELATED"/>
    <property type="match status" value="1"/>
</dbReference>
<keyword evidence="2" id="KW-0472">Membrane</keyword>
<evidence type="ECO:0000313" key="4">
    <source>
        <dbReference type="Proteomes" id="UP000189701"/>
    </source>
</evidence>
<gene>
    <name evidence="5" type="primary">LOC104222169</name>
</gene>
<dbReference type="AlphaFoldDB" id="A0A1U7VZ65"/>
<evidence type="ECO:0000256" key="2">
    <source>
        <dbReference type="SAM" id="Phobius"/>
    </source>
</evidence>
<evidence type="ECO:0000256" key="1">
    <source>
        <dbReference type="PROSITE-ProRule" id="PRU00175"/>
    </source>
</evidence>
<dbReference type="Pfam" id="PF13639">
    <property type="entry name" value="zf-RING_2"/>
    <property type="match status" value="1"/>
</dbReference>
<dbReference type="UniPathway" id="UPA00143"/>
<dbReference type="eggNOG" id="KOG0800">
    <property type="taxonomic scope" value="Eukaryota"/>
</dbReference>
<name>A0A1U7VZ65_NICSY</name>
<evidence type="ECO:0000259" key="3">
    <source>
        <dbReference type="PROSITE" id="PS50089"/>
    </source>
</evidence>
<reference evidence="5" key="2">
    <citation type="submission" date="2025-08" db="UniProtKB">
        <authorList>
            <consortium name="RefSeq"/>
        </authorList>
    </citation>
    <scope>IDENTIFICATION</scope>
    <source>
        <tissue evidence="5">Leaf</tissue>
    </source>
</reference>
<feature type="transmembrane region" description="Helical" evidence="2">
    <location>
        <begin position="6"/>
        <end position="22"/>
    </location>
</feature>
<dbReference type="PROSITE" id="PS50089">
    <property type="entry name" value="ZF_RING_2"/>
    <property type="match status" value="1"/>
</dbReference>
<proteinExistence type="predicted"/>
<keyword evidence="4" id="KW-1185">Reference proteome</keyword>
<accession>A0A1U7VZ65</accession>
<reference evidence="4" key="1">
    <citation type="journal article" date="2013" name="Genome Biol.">
        <title>Reference genomes and transcriptomes of Nicotiana sylvestris and Nicotiana tomentosiformis.</title>
        <authorList>
            <person name="Sierro N."/>
            <person name="Battey J.N."/>
            <person name="Ouadi S."/>
            <person name="Bovet L."/>
            <person name="Goepfert S."/>
            <person name="Bakaher N."/>
            <person name="Peitsch M.C."/>
            <person name="Ivanov N.V."/>
        </authorList>
    </citation>
    <scope>NUCLEOTIDE SEQUENCE [LARGE SCALE GENOMIC DNA]</scope>
</reference>
<dbReference type="SMART" id="SM00184">
    <property type="entry name" value="RING"/>
    <property type="match status" value="1"/>
</dbReference>
<dbReference type="Proteomes" id="UP000189701">
    <property type="component" value="Unplaced"/>
</dbReference>
<dbReference type="PANTHER" id="PTHR45676:SF31">
    <property type="entry name" value="RING-H2 FINGER PROTEIN ATL53-RELATED"/>
    <property type="match status" value="1"/>
</dbReference>